<keyword evidence="3" id="KW-1185">Reference proteome</keyword>
<name>M7NZ37_9BACT</name>
<gene>
    <name evidence="2" type="ORF">ADICEAN_01221</name>
</gene>
<dbReference type="InterPro" id="IPR036291">
    <property type="entry name" value="NAD(P)-bd_dom_sf"/>
</dbReference>
<sequence length="357" mass="38594">MPTPPQKDQTIIVYGSYGYTGALIVDELKAAGARVLLSGRKESALKEQSIRSDYPYQAVEIGDAAGLKQLLQRGAVVIHCAGPFAHTAAAMAEACLAAKTHYTDITGEYQVFEQLAGYDVRARSVGIQLMPGVGFDVVPSDCLALHLKQRLPEAEYLQLAFAGLKGGPSRGTAKTMIEGLGGGSPIRQGGKLVDIPNGSRLLDIDFGPFRSKAVCIPWGDIATAYRSTGIPNIEVYMAAPDKLIRQMRLSRYAGWLLRQGVVKSFLKKQIDKRPAGPSDKARESGRSYLWGRAWTDSGNMVVSRLETLNGYTLTAKTAALIAQKILKGELKTGYQTPAMAYGADLILEVEDTKRVDV</sequence>
<dbReference type="STRING" id="1279009.ADICEAN_01221"/>
<reference evidence="2 3" key="1">
    <citation type="journal article" date="2013" name="Genome Announc.">
        <title>Draft Genome Sequence of Cesiribacter andamanensis Strain AMV16T, Isolated from a Soil Sample from a Mud Volcano in the Andaman Islands, India.</title>
        <authorList>
            <person name="Shivaji S."/>
            <person name="Ara S."/>
            <person name="Begum Z."/>
            <person name="Srinivas T.N."/>
            <person name="Singh A."/>
            <person name="Kumar Pinnaka A."/>
        </authorList>
    </citation>
    <scope>NUCLEOTIDE SEQUENCE [LARGE SCALE GENOMIC DNA]</scope>
    <source>
        <strain evidence="2 3">AMV16</strain>
    </source>
</reference>
<feature type="domain" description="Saccharopine dehydrogenase NADP binding" evidence="1">
    <location>
        <begin position="11"/>
        <end position="124"/>
    </location>
</feature>
<dbReference type="Proteomes" id="UP000011910">
    <property type="component" value="Unassembled WGS sequence"/>
</dbReference>
<dbReference type="SUPFAM" id="SSF51735">
    <property type="entry name" value="NAD(P)-binding Rossmann-fold domains"/>
    <property type="match status" value="1"/>
</dbReference>
<accession>M7NZ37</accession>
<organism evidence="2 3">
    <name type="scientific">Cesiribacter andamanensis AMV16</name>
    <dbReference type="NCBI Taxonomy" id="1279009"/>
    <lineage>
        <taxon>Bacteria</taxon>
        <taxon>Pseudomonadati</taxon>
        <taxon>Bacteroidota</taxon>
        <taxon>Cytophagia</taxon>
        <taxon>Cytophagales</taxon>
        <taxon>Cesiribacteraceae</taxon>
        <taxon>Cesiribacter</taxon>
    </lineage>
</organism>
<evidence type="ECO:0000313" key="2">
    <source>
        <dbReference type="EMBL" id="EMR03624.1"/>
    </source>
</evidence>
<dbReference type="RefSeq" id="WP_009194621.1">
    <property type="nucleotide sequence ID" value="NZ_AODQ01000021.1"/>
</dbReference>
<dbReference type="AlphaFoldDB" id="M7NZ37"/>
<evidence type="ECO:0000313" key="3">
    <source>
        <dbReference type="Proteomes" id="UP000011910"/>
    </source>
</evidence>
<comment type="caution">
    <text evidence="2">The sequence shown here is derived from an EMBL/GenBank/DDBJ whole genome shotgun (WGS) entry which is preliminary data.</text>
</comment>
<dbReference type="InterPro" id="IPR005097">
    <property type="entry name" value="Sacchrp_dh_NADP-bd"/>
</dbReference>
<dbReference type="eggNOG" id="COG3268">
    <property type="taxonomic scope" value="Bacteria"/>
</dbReference>
<dbReference type="PANTHER" id="PTHR43781:SF1">
    <property type="entry name" value="SACCHAROPINE DEHYDROGENASE"/>
    <property type="match status" value="1"/>
</dbReference>
<dbReference type="Gene3D" id="3.40.50.720">
    <property type="entry name" value="NAD(P)-binding Rossmann-like Domain"/>
    <property type="match status" value="1"/>
</dbReference>
<dbReference type="PANTHER" id="PTHR43781">
    <property type="entry name" value="SACCHAROPINE DEHYDROGENASE"/>
    <property type="match status" value="1"/>
</dbReference>
<dbReference type="EC" id="1.3.1.-" evidence="2"/>
<keyword evidence="2" id="KW-0560">Oxidoreductase</keyword>
<dbReference type="EMBL" id="AODQ01000021">
    <property type="protein sequence ID" value="EMR03624.1"/>
    <property type="molecule type" value="Genomic_DNA"/>
</dbReference>
<proteinExistence type="predicted"/>
<evidence type="ECO:0000259" key="1">
    <source>
        <dbReference type="Pfam" id="PF03435"/>
    </source>
</evidence>
<dbReference type="OrthoDB" id="623995at2"/>
<dbReference type="Pfam" id="PF03435">
    <property type="entry name" value="Sacchrp_dh_NADP"/>
    <property type="match status" value="1"/>
</dbReference>
<dbReference type="GO" id="GO:0016491">
    <property type="term" value="F:oxidoreductase activity"/>
    <property type="evidence" value="ECO:0007669"/>
    <property type="project" value="UniProtKB-KW"/>
</dbReference>
<protein>
    <submittedName>
        <fullName evidence="2">Trans-acting enoyl reductase</fullName>
        <ecNumber evidence="2">1.3.1.-</ecNumber>
    </submittedName>
</protein>